<sequence>MVGRSHSRQQYCLHRSGVKVDFSEGKNLGRKPNQDACCDKFCPRRRVMGCVMGLAQIRVRVYIWAKPTQKLCLKTLKFRSINDGFHLPPVRDQGDHCTCCSIVAVIQCISSYYSIVTGNPPPLLSIQEPLNEIPSKAELSPFINTRRGHPCFTSWPAVPFSYSQRYQVGLEVDMPYVACPHDRHRIMPGPRMGIEDYVVLNDSSCEEVSWIVDNRHPVVGVFRGFGLAFARYVEGVYRGQYSGDGDYNICHSVLIIGSEPDYFIIQNSAGRSWGMNGYGYVSKSLFCQFSYPIGAPTLTEFQGP</sequence>
<evidence type="ECO:0000313" key="1">
    <source>
        <dbReference type="EMBL" id="KAH7849907.1"/>
    </source>
</evidence>
<gene>
    <name evidence="1" type="ORF">Vadar_024812</name>
</gene>
<name>A0ACB7Y9X3_9ERIC</name>
<protein>
    <submittedName>
        <fullName evidence="1">Uncharacterized protein</fullName>
    </submittedName>
</protein>
<reference evidence="1 2" key="1">
    <citation type="journal article" date="2021" name="Hortic Res">
        <title>High-quality reference genome and annotation aids understanding of berry development for evergreen blueberry (Vaccinium darrowii).</title>
        <authorList>
            <person name="Yu J."/>
            <person name="Hulse-Kemp A.M."/>
            <person name="Babiker E."/>
            <person name="Staton M."/>
        </authorList>
    </citation>
    <scope>NUCLEOTIDE SEQUENCE [LARGE SCALE GENOMIC DNA]</scope>
    <source>
        <strain evidence="2">cv. NJ 8807/NJ 8810</strain>
        <tissue evidence="1">Young leaf</tissue>
    </source>
</reference>
<organism evidence="1 2">
    <name type="scientific">Vaccinium darrowii</name>
    <dbReference type="NCBI Taxonomy" id="229202"/>
    <lineage>
        <taxon>Eukaryota</taxon>
        <taxon>Viridiplantae</taxon>
        <taxon>Streptophyta</taxon>
        <taxon>Embryophyta</taxon>
        <taxon>Tracheophyta</taxon>
        <taxon>Spermatophyta</taxon>
        <taxon>Magnoliopsida</taxon>
        <taxon>eudicotyledons</taxon>
        <taxon>Gunneridae</taxon>
        <taxon>Pentapetalae</taxon>
        <taxon>asterids</taxon>
        <taxon>Ericales</taxon>
        <taxon>Ericaceae</taxon>
        <taxon>Vaccinioideae</taxon>
        <taxon>Vaccinieae</taxon>
        <taxon>Vaccinium</taxon>
    </lineage>
</organism>
<evidence type="ECO:0000313" key="2">
    <source>
        <dbReference type="Proteomes" id="UP000828048"/>
    </source>
</evidence>
<proteinExistence type="predicted"/>
<keyword evidence="2" id="KW-1185">Reference proteome</keyword>
<dbReference type="Proteomes" id="UP000828048">
    <property type="component" value="Chromosome 7"/>
</dbReference>
<accession>A0ACB7Y9X3</accession>
<dbReference type="EMBL" id="CM037157">
    <property type="protein sequence ID" value="KAH7849907.1"/>
    <property type="molecule type" value="Genomic_DNA"/>
</dbReference>
<comment type="caution">
    <text evidence="1">The sequence shown here is derived from an EMBL/GenBank/DDBJ whole genome shotgun (WGS) entry which is preliminary data.</text>
</comment>